<dbReference type="PANTHER" id="PTHR48050">
    <property type="entry name" value="STEROL 3-BETA-GLUCOSYLTRANSFERASE"/>
    <property type="match status" value="1"/>
</dbReference>
<dbReference type="InterPro" id="IPR050426">
    <property type="entry name" value="Glycosyltransferase_28"/>
</dbReference>
<dbReference type="PANTHER" id="PTHR48050:SF13">
    <property type="entry name" value="STEROL 3-BETA-GLUCOSYLTRANSFERASE UGT80A2"/>
    <property type="match status" value="1"/>
</dbReference>
<evidence type="ECO:0000313" key="2">
    <source>
        <dbReference type="EMBL" id="GLV60567.1"/>
    </source>
</evidence>
<dbReference type="SUPFAM" id="SSF53756">
    <property type="entry name" value="UDP-Glycosyltransferase/glycogen phosphorylase"/>
    <property type="match status" value="1"/>
</dbReference>
<dbReference type="InterPro" id="IPR010610">
    <property type="entry name" value="EryCIII-like_C"/>
</dbReference>
<dbReference type="EMBL" id="BSRI01000002">
    <property type="protein sequence ID" value="GLV60567.1"/>
    <property type="molecule type" value="Genomic_DNA"/>
</dbReference>
<evidence type="ECO:0000313" key="3">
    <source>
        <dbReference type="Proteomes" id="UP001344906"/>
    </source>
</evidence>
<dbReference type="CDD" id="cd03784">
    <property type="entry name" value="GT1_Gtf-like"/>
    <property type="match status" value="1"/>
</dbReference>
<comment type="caution">
    <text evidence="2">The sequence shown here is derived from an EMBL/GenBank/DDBJ whole genome shotgun (WGS) entry which is preliminary data.</text>
</comment>
<reference evidence="2 3" key="1">
    <citation type="submission" date="2023-02" db="EMBL/GenBank/DDBJ databases">
        <title>Dictyobacter halimunensis sp. nov., a new member of the class Ktedonobacteria from forest soil in a geothermal area.</title>
        <authorList>
            <person name="Rachmania M.K."/>
            <person name="Ningsih F."/>
            <person name="Sakai Y."/>
            <person name="Yabe S."/>
            <person name="Yokota A."/>
            <person name="Sjamsuridzal W."/>
        </authorList>
    </citation>
    <scope>NUCLEOTIDE SEQUENCE [LARGE SCALE GENOMIC DNA]</scope>
    <source>
        <strain evidence="2 3">S3.2.2.5</strain>
    </source>
</reference>
<proteinExistence type="predicted"/>
<name>A0ABQ6G5K7_9CHLR</name>
<dbReference type="Pfam" id="PF06722">
    <property type="entry name" value="EryCIII-like_C"/>
    <property type="match status" value="1"/>
</dbReference>
<dbReference type="Gene3D" id="3.40.50.2000">
    <property type="entry name" value="Glycogen Phosphorylase B"/>
    <property type="match status" value="2"/>
</dbReference>
<dbReference type="InterPro" id="IPR002213">
    <property type="entry name" value="UDP_glucos_trans"/>
</dbReference>
<gene>
    <name evidence="2" type="ORF">KDH_73860</name>
</gene>
<organism evidence="2 3">
    <name type="scientific">Dictyobacter halimunensis</name>
    <dbReference type="NCBI Taxonomy" id="3026934"/>
    <lineage>
        <taxon>Bacteria</taxon>
        <taxon>Bacillati</taxon>
        <taxon>Chloroflexota</taxon>
        <taxon>Ktedonobacteria</taxon>
        <taxon>Ktedonobacterales</taxon>
        <taxon>Dictyobacteraceae</taxon>
        <taxon>Dictyobacter</taxon>
    </lineage>
</organism>
<sequence>MALSQGLLRAGHQVRLATHSTFEKLIASYGLDFYPIDDEPRELFEGDEGTRLLNAQSNALLFAYRLRQYLTPRMDLYMQRSLQACQDADVIFSSYMSFLIAYSVAEKLQRRIVATFLQPSLLPTQEFAEPTSPWLPQWPEHIRKTFNEQSHLAAGKFFWYLFSPAINSGRQRLYQLPPLPKESLYATLPEHVDLILLGYSPLLLPKAQDWSEKIQVTGFWTLEAVPGWQPEPGLVEFLQAGPPPVYIGFGSMNSQRPSRTLELSIKALEQAGQRGIILTNRETLGEQRLTRDIYITNGVPHDWLFPRMSLIVHHGGAGTVAASLRAGVPSLTVYHISDQRFWGNLVARAGAGLPPMSRRWLTSLRLARAIQSAQADPSLRQRARALGDQLRQERGTDQAIHALQHHLMPLQTQRTTPPITQR</sequence>
<accession>A0ABQ6G5K7</accession>
<protein>
    <recommendedName>
        <fullName evidence="1">Erythromycin biosynthesis protein CIII-like C-terminal domain-containing protein</fullName>
    </recommendedName>
</protein>
<feature type="domain" description="Erythromycin biosynthesis protein CIII-like C-terminal" evidence="1">
    <location>
        <begin position="281"/>
        <end position="389"/>
    </location>
</feature>
<evidence type="ECO:0000259" key="1">
    <source>
        <dbReference type="Pfam" id="PF06722"/>
    </source>
</evidence>
<dbReference type="Proteomes" id="UP001344906">
    <property type="component" value="Unassembled WGS sequence"/>
</dbReference>
<keyword evidence="3" id="KW-1185">Reference proteome</keyword>